<comment type="caution">
    <text evidence="2">The sequence shown here is derived from an EMBL/GenBank/DDBJ whole genome shotgun (WGS) entry which is preliminary data.</text>
</comment>
<dbReference type="EMBL" id="BNBO01000050">
    <property type="protein sequence ID" value="GHH81031.1"/>
    <property type="molecule type" value="Genomic_DNA"/>
</dbReference>
<feature type="compositionally biased region" description="Acidic residues" evidence="1">
    <location>
        <begin position="133"/>
        <end position="142"/>
    </location>
</feature>
<proteinExistence type="predicted"/>
<evidence type="ECO:0000313" key="2">
    <source>
        <dbReference type="EMBL" id="GHH81031.1"/>
    </source>
</evidence>
<reference evidence="2" key="1">
    <citation type="journal article" date="2014" name="Int. J. Syst. Evol. Microbiol.">
        <title>Complete genome sequence of Corynebacterium casei LMG S-19264T (=DSM 44701T), isolated from a smear-ripened cheese.</title>
        <authorList>
            <consortium name="US DOE Joint Genome Institute (JGI-PGF)"/>
            <person name="Walter F."/>
            <person name="Albersmeier A."/>
            <person name="Kalinowski J."/>
            <person name="Ruckert C."/>
        </authorList>
    </citation>
    <scope>NUCLEOTIDE SEQUENCE</scope>
    <source>
        <strain evidence="2">JCM 4646</strain>
    </source>
</reference>
<protein>
    <submittedName>
        <fullName evidence="2">Uncharacterized protein</fullName>
    </submittedName>
</protein>
<feature type="region of interest" description="Disordered" evidence="1">
    <location>
        <begin position="126"/>
        <end position="156"/>
    </location>
</feature>
<dbReference type="AlphaFoldDB" id="A0A919GBM3"/>
<reference evidence="2" key="2">
    <citation type="submission" date="2020-09" db="EMBL/GenBank/DDBJ databases">
        <authorList>
            <person name="Sun Q."/>
            <person name="Ohkuma M."/>
        </authorList>
    </citation>
    <scope>NUCLEOTIDE SEQUENCE</scope>
    <source>
        <strain evidence="2">JCM 4646</strain>
    </source>
</reference>
<dbReference type="Proteomes" id="UP000617734">
    <property type="component" value="Unassembled WGS sequence"/>
</dbReference>
<accession>A0A919GBM3</accession>
<dbReference type="GeneID" id="95356578"/>
<evidence type="ECO:0000313" key="3">
    <source>
        <dbReference type="Proteomes" id="UP000617734"/>
    </source>
</evidence>
<evidence type="ECO:0000256" key="1">
    <source>
        <dbReference type="SAM" id="MobiDB-lite"/>
    </source>
</evidence>
<sequence>MVFDRISFHRPGRKPVQPARPALAAGFSRLEAAVAAEDSAAFEAACRDLQQAIGRAEPVELRSAGPRLAGMLAAVPPWPRAYLAVMTGACVENGADPVACSGPILAGVREALEGALRFAEAWERAAGERELPEPEDDADPDAATELLLGGADPDAPEARDVRRAVTAWWTLHLWEMAAVAVLSHAAVRRAAAAAGTTAGLLALADRYAGAHHELKCLTYAAATLDEEPLLVLDRPSGTGYLMRMSGVVDNFQLHTLLAHVLIGGRHLAGEAPERAAVEVCRAEDLPPERRPHTTGSFNLLAPDGSWIWNEGTPSDIPVVDGVRTLVLDPPPYRRSWPAGRFIPGIPGDLVMVRVLTAGESAAALAKVSPSER</sequence>
<dbReference type="RefSeq" id="WP_229927899.1">
    <property type="nucleotide sequence ID" value="NZ_BNBO01000050.1"/>
</dbReference>
<gene>
    <name evidence="2" type="ORF">GCM10018781_62730</name>
</gene>
<keyword evidence="3" id="KW-1185">Reference proteome</keyword>
<organism evidence="2 3">
    <name type="scientific">Kitasatospora indigofera</name>
    <dbReference type="NCBI Taxonomy" id="67307"/>
    <lineage>
        <taxon>Bacteria</taxon>
        <taxon>Bacillati</taxon>
        <taxon>Actinomycetota</taxon>
        <taxon>Actinomycetes</taxon>
        <taxon>Kitasatosporales</taxon>
        <taxon>Streptomycetaceae</taxon>
        <taxon>Kitasatospora</taxon>
    </lineage>
</organism>
<name>A0A919GBM3_9ACTN</name>